<proteinExistence type="predicted"/>
<gene>
    <name evidence="2" type="ORF">CTI12_AA203570</name>
</gene>
<evidence type="ECO:0000313" key="2">
    <source>
        <dbReference type="EMBL" id="PWA79637.1"/>
    </source>
</evidence>
<dbReference type="PANTHER" id="PTHR33116">
    <property type="entry name" value="REVERSE TRANSCRIPTASE ZINC-BINDING DOMAIN-CONTAINING PROTEIN-RELATED-RELATED"/>
    <property type="match status" value="1"/>
</dbReference>
<dbReference type="PANTHER" id="PTHR33116:SF78">
    <property type="entry name" value="OS12G0587133 PROTEIN"/>
    <property type="match status" value="1"/>
</dbReference>
<organism evidence="2 3">
    <name type="scientific">Artemisia annua</name>
    <name type="common">Sweet wormwood</name>
    <dbReference type="NCBI Taxonomy" id="35608"/>
    <lineage>
        <taxon>Eukaryota</taxon>
        <taxon>Viridiplantae</taxon>
        <taxon>Streptophyta</taxon>
        <taxon>Embryophyta</taxon>
        <taxon>Tracheophyta</taxon>
        <taxon>Spermatophyta</taxon>
        <taxon>Magnoliopsida</taxon>
        <taxon>eudicotyledons</taxon>
        <taxon>Gunneridae</taxon>
        <taxon>Pentapetalae</taxon>
        <taxon>asterids</taxon>
        <taxon>campanulids</taxon>
        <taxon>Asterales</taxon>
        <taxon>Asteraceae</taxon>
        <taxon>Asteroideae</taxon>
        <taxon>Anthemideae</taxon>
        <taxon>Artemisiinae</taxon>
        <taxon>Artemisia</taxon>
    </lineage>
</organism>
<sequence length="347" mass="40235">MEKIMRRFLWAGCSVEKKINWIAWDIITTPKKEGGLGVSKLEDVNDTLLLKWAWCFKTGGNCLWKKVVIGCYGLSRNWSLLPCTASASGCWKQIVKIGEKKIWSGKTLGSYFEGIVGDGLETKKWAVVADRIRVVSGSKSLLWEWRAEPSSDVEVSDLFNLMEDIYDYVWKGGLDKWRWKASGSNRFTISSARRLLSSYSRPVIDMQMKWKCWTPLKCKIMVWRAILNRLPTKVELYKRGVNLQSVVCGLCDTDTETYTHIFTGCFFAAEIWSRVDSWCRLTPSIVFDINDLMKITKSQPLTKQAKYILRGIIFTTLWTIWNERNDRIFQGKRRRATEHQNDFVFLV</sequence>
<reference evidence="2 3" key="1">
    <citation type="journal article" date="2018" name="Mol. Plant">
        <title>The genome of Artemisia annua provides insight into the evolution of Asteraceae family and artemisinin biosynthesis.</title>
        <authorList>
            <person name="Shen Q."/>
            <person name="Zhang L."/>
            <person name="Liao Z."/>
            <person name="Wang S."/>
            <person name="Yan T."/>
            <person name="Shi P."/>
            <person name="Liu M."/>
            <person name="Fu X."/>
            <person name="Pan Q."/>
            <person name="Wang Y."/>
            <person name="Lv Z."/>
            <person name="Lu X."/>
            <person name="Zhang F."/>
            <person name="Jiang W."/>
            <person name="Ma Y."/>
            <person name="Chen M."/>
            <person name="Hao X."/>
            <person name="Li L."/>
            <person name="Tang Y."/>
            <person name="Lv G."/>
            <person name="Zhou Y."/>
            <person name="Sun X."/>
            <person name="Brodelius P.E."/>
            <person name="Rose J.K.C."/>
            <person name="Tang K."/>
        </authorList>
    </citation>
    <scope>NUCLEOTIDE SEQUENCE [LARGE SCALE GENOMIC DNA]</scope>
    <source>
        <strain evidence="3">cv. Huhao1</strain>
        <tissue evidence="2">Leaf</tissue>
    </source>
</reference>
<feature type="domain" description="Reverse transcriptase zinc-binding" evidence="1">
    <location>
        <begin position="187"/>
        <end position="272"/>
    </location>
</feature>
<keyword evidence="2" id="KW-0695">RNA-directed DNA polymerase</keyword>
<dbReference type="AlphaFoldDB" id="A0A2U1P1N6"/>
<dbReference type="OrthoDB" id="1937542at2759"/>
<keyword evidence="3" id="KW-1185">Reference proteome</keyword>
<dbReference type="Proteomes" id="UP000245207">
    <property type="component" value="Unassembled WGS sequence"/>
</dbReference>
<dbReference type="InterPro" id="IPR026960">
    <property type="entry name" value="RVT-Znf"/>
</dbReference>
<name>A0A2U1P1N6_ARTAN</name>
<protein>
    <submittedName>
        <fullName evidence="2">Reverse transcriptase domain, Reverse transcriptase zinc-binding domain protein</fullName>
    </submittedName>
</protein>
<accession>A0A2U1P1N6</accession>
<dbReference type="Pfam" id="PF13966">
    <property type="entry name" value="zf-RVT"/>
    <property type="match status" value="1"/>
</dbReference>
<evidence type="ECO:0000259" key="1">
    <source>
        <dbReference type="Pfam" id="PF13966"/>
    </source>
</evidence>
<evidence type="ECO:0000313" key="3">
    <source>
        <dbReference type="Proteomes" id="UP000245207"/>
    </source>
</evidence>
<comment type="caution">
    <text evidence="2">The sequence shown here is derived from an EMBL/GenBank/DDBJ whole genome shotgun (WGS) entry which is preliminary data.</text>
</comment>
<dbReference type="EMBL" id="PKPP01001829">
    <property type="protein sequence ID" value="PWA79637.1"/>
    <property type="molecule type" value="Genomic_DNA"/>
</dbReference>
<dbReference type="GO" id="GO:0003964">
    <property type="term" value="F:RNA-directed DNA polymerase activity"/>
    <property type="evidence" value="ECO:0007669"/>
    <property type="project" value="UniProtKB-KW"/>
</dbReference>
<keyword evidence="2" id="KW-0808">Transferase</keyword>
<keyword evidence="2" id="KW-0548">Nucleotidyltransferase</keyword>